<dbReference type="RefSeq" id="WP_196286892.1">
    <property type="nucleotide sequence ID" value="NZ_JADQDP010000003.1"/>
</dbReference>
<dbReference type="AlphaFoldDB" id="A0A931BN97"/>
<feature type="transmembrane region" description="Helical" evidence="1">
    <location>
        <begin position="139"/>
        <end position="160"/>
    </location>
</feature>
<proteinExistence type="predicted"/>
<dbReference type="EMBL" id="JADQDP010000003">
    <property type="protein sequence ID" value="MBF9142540.1"/>
    <property type="molecule type" value="Genomic_DNA"/>
</dbReference>
<accession>A0A931BN97</accession>
<evidence type="ECO:0000313" key="2">
    <source>
        <dbReference type="EMBL" id="MBF9142540.1"/>
    </source>
</evidence>
<name>A0A931BN97_9BACT</name>
<evidence type="ECO:0000256" key="1">
    <source>
        <dbReference type="SAM" id="Phobius"/>
    </source>
</evidence>
<dbReference type="Proteomes" id="UP000645610">
    <property type="component" value="Unassembled WGS sequence"/>
</dbReference>
<comment type="caution">
    <text evidence="2">The sequence shown here is derived from an EMBL/GenBank/DDBJ whole genome shotgun (WGS) entry which is preliminary data.</text>
</comment>
<feature type="transmembrane region" description="Helical" evidence="1">
    <location>
        <begin position="180"/>
        <end position="200"/>
    </location>
</feature>
<keyword evidence="1" id="KW-1133">Transmembrane helix</keyword>
<keyword evidence="3" id="KW-1185">Reference proteome</keyword>
<keyword evidence="1" id="KW-0812">Transmembrane</keyword>
<evidence type="ECO:0000313" key="3">
    <source>
        <dbReference type="Proteomes" id="UP000645610"/>
    </source>
</evidence>
<sequence>MSSDSQPNVAPARSRRKLTVSLYWVLAVEVLIILWLKGDTWAQQFQLRAEILGVPWVVLALGWMLGLPVLYFLMITTHESGHVVGGLLARFRIQSFAANWLRIRRKATGWEIRLVKPQAKVGGMVHATPTHTNNLRSRYSLFVAGGPVANLATGALTLYLHHRLAAHSAAPLASLGSYVLLNALLIFGWLSVAVGALNLMPFKLKSGHIIDGRHLWQFLRGGAAMHQQLGMLYFQSQMYAGQRPRDWDANLVAQYATHHSNSVLDCYAHLLVYSHFLDCNNQERLLFHLNRSLDSVASAPASVQQHVLGEAAYVAAVLTQNAEHARFWLDRAQVAKPYTKEEGLVARAAVAYAEGQFSEAEQWLQLAIEQVEKCAPSGGVVQAAERLYDLRDKLQQAQQALNVTAAAEPALTT</sequence>
<protein>
    <submittedName>
        <fullName evidence="2">M50 family metallopeptidase</fullName>
    </submittedName>
</protein>
<organism evidence="2 3">
    <name type="scientific">Hymenobacter properus</name>
    <dbReference type="NCBI Taxonomy" id="2791026"/>
    <lineage>
        <taxon>Bacteria</taxon>
        <taxon>Pseudomonadati</taxon>
        <taxon>Bacteroidota</taxon>
        <taxon>Cytophagia</taxon>
        <taxon>Cytophagales</taxon>
        <taxon>Hymenobacteraceae</taxon>
        <taxon>Hymenobacter</taxon>
    </lineage>
</organism>
<keyword evidence="1" id="KW-0472">Membrane</keyword>
<reference evidence="2 3" key="1">
    <citation type="submission" date="2020-11" db="EMBL/GenBank/DDBJ databases">
        <authorList>
            <person name="Kim M.K."/>
        </authorList>
    </citation>
    <scope>NUCLEOTIDE SEQUENCE [LARGE SCALE GENOMIC DNA]</scope>
    <source>
        <strain evidence="2 3">BT439</strain>
    </source>
</reference>
<feature type="transmembrane region" description="Helical" evidence="1">
    <location>
        <begin position="20"/>
        <end position="36"/>
    </location>
</feature>
<feature type="transmembrane region" description="Helical" evidence="1">
    <location>
        <begin position="56"/>
        <end position="74"/>
    </location>
</feature>
<gene>
    <name evidence="2" type="ORF">I2I01_12900</name>
</gene>